<organism evidence="3 4">
    <name type="scientific">Comamonas jiangduensis</name>
    <dbReference type="NCBI Taxonomy" id="1194168"/>
    <lineage>
        <taxon>Bacteria</taxon>
        <taxon>Pseudomonadati</taxon>
        <taxon>Pseudomonadota</taxon>
        <taxon>Betaproteobacteria</taxon>
        <taxon>Burkholderiales</taxon>
        <taxon>Comamonadaceae</taxon>
        <taxon>Comamonas</taxon>
    </lineage>
</organism>
<protein>
    <submittedName>
        <fullName evidence="3">Bug family tripartite tricarboxylate transporter substrate binding protein</fullName>
    </submittedName>
</protein>
<dbReference type="Pfam" id="PF03401">
    <property type="entry name" value="TctC"/>
    <property type="match status" value="1"/>
</dbReference>
<reference evidence="3 4" key="1">
    <citation type="submission" date="2024-08" db="EMBL/GenBank/DDBJ databases">
        <authorList>
            <person name="Feng Z."/>
            <person name="Ronholm J."/>
        </authorList>
    </citation>
    <scope>NUCLEOTIDE SEQUENCE [LARGE SCALE GENOMIC DNA]</scope>
    <source>
        <strain evidence="3 4">4-AB0-8</strain>
    </source>
</reference>
<accession>A0ABV4IGA7</accession>
<proteinExistence type="inferred from homology"/>
<feature type="signal peptide" evidence="2">
    <location>
        <begin position="1"/>
        <end position="34"/>
    </location>
</feature>
<comment type="similarity">
    <text evidence="1">Belongs to the UPF0065 (bug) family.</text>
</comment>
<evidence type="ECO:0000313" key="3">
    <source>
        <dbReference type="EMBL" id="MEZ2740855.1"/>
    </source>
</evidence>
<dbReference type="RefSeq" id="WP_370891903.1">
    <property type="nucleotide sequence ID" value="NZ_JBGJLR010000022.1"/>
</dbReference>
<dbReference type="PROSITE" id="PS51257">
    <property type="entry name" value="PROKAR_LIPOPROTEIN"/>
    <property type="match status" value="1"/>
</dbReference>
<dbReference type="Proteomes" id="UP001567350">
    <property type="component" value="Unassembled WGS sequence"/>
</dbReference>
<evidence type="ECO:0000313" key="4">
    <source>
        <dbReference type="Proteomes" id="UP001567350"/>
    </source>
</evidence>
<sequence length="354" mass="38113">MQNHTRPFAQRRRTVTQWMACMAMACVVSAPAQASDDSTWQPSKNLEFIVPGGAGAALDMAARKLTDVLAKEGITSNFIVTNKPGAHSIQALETVARHKGDAHSLITLSSGYVTSQAQGALPAHLQNLTPLATLFREFVTVVVRADSPVRNAQDLVARLKQDPSGLSIGISNTLGNHIHLGIAQPLKQEGVSVQQLRIVPYKSSAESMGALVGGHLDVVAATTPNLLPYLESGRIRVIAIAADKRLQGVFAQAPTWKEQGIDYVSNAYQGVMTAPNATPAQKAYWLQALRRATQTKEWQDFVATNQWQHLFLGPEATSQAIRSQVASTHALLDELGLLPANAQRLAQAGTRPAR</sequence>
<name>A0ABV4IGA7_9BURK</name>
<dbReference type="PIRSF" id="PIRSF017082">
    <property type="entry name" value="YflP"/>
    <property type="match status" value="1"/>
</dbReference>
<dbReference type="InterPro" id="IPR042100">
    <property type="entry name" value="Bug_dom1"/>
</dbReference>
<keyword evidence="2" id="KW-0732">Signal</keyword>
<dbReference type="SUPFAM" id="SSF53850">
    <property type="entry name" value="Periplasmic binding protein-like II"/>
    <property type="match status" value="1"/>
</dbReference>
<dbReference type="EMBL" id="JBGJLR010000022">
    <property type="protein sequence ID" value="MEZ2740855.1"/>
    <property type="molecule type" value="Genomic_DNA"/>
</dbReference>
<dbReference type="Gene3D" id="3.40.190.10">
    <property type="entry name" value="Periplasmic binding protein-like II"/>
    <property type="match status" value="1"/>
</dbReference>
<dbReference type="InterPro" id="IPR005064">
    <property type="entry name" value="BUG"/>
</dbReference>
<dbReference type="CDD" id="cd07012">
    <property type="entry name" value="PBP2_Bug_TTT"/>
    <property type="match status" value="1"/>
</dbReference>
<evidence type="ECO:0000256" key="2">
    <source>
        <dbReference type="SAM" id="SignalP"/>
    </source>
</evidence>
<keyword evidence="4" id="KW-1185">Reference proteome</keyword>
<feature type="chain" id="PRO_5045690117" evidence="2">
    <location>
        <begin position="35"/>
        <end position="354"/>
    </location>
</feature>
<evidence type="ECO:0000256" key="1">
    <source>
        <dbReference type="ARBA" id="ARBA00006987"/>
    </source>
</evidence>
<comment type="caution">
    <text evidence="3">The sequence shown here is derived from an EMBL/GenBank/DDBJ whole genome shotgun (WGS) entry which is preliminary data.</text>
</comment>
<dbReference type="PANTHER" id="PTHR42928">
    <property type="entry name" value="TRICARBOXYLATE-BINDING PROTEIN"/>
    <property type="match status" value="1"/>
</dbReference>
<dbReference type="Gene3D" id="3.40.190.150">
    <property type="entry name" value="Bordetella uptake gene, domain 1"/>
    <property type="match status" value="1"/>
</dbReference>
<dbReference type="PANTHER" id="PTHR42928:SF3">
    <property type="entry name" value="UPF0065 PROTEIN YFLP"/>
    <property type="match status" value="1"/>
</dbReference>
<gene>
    <name evidence="3" type="ORF">ACBP88_15625</name>
</gene>